<gene>
    <name evidence="1" type="ORF">S01H4_19184</name>
</gene>
<evidence type="ECO:0000313" key="1">
    <source>
        <dbReference type="EMBL" id="GAG54945.1"/>
    </source>
</evidence>
<organism evidence="1">
    <name type="scientific">marine sediment metagenome</name>
    <dbReference type="NCBI Taxonomy" id="412755"/>
    <lineage>
        <taxon>unclassified sequences</taxon>
        <taxon>metagenomes</taxon>
        <taxon>ecological metagenomes</taxon>
    </lineage>
</organism>
<protein>
    <submittedName>
        <fullName evidence="1">Uncharacterized protein</fullName>
    </submittedName>
</protein>
<sequence>MEIDMRKKKKAKSELRHEKIELLLTEEEKDKVVIMSKEEGLPISTFIRWKLLKS</sequence>
<reference evidence="1" key="1">
    <citation type="journal article" date="2014" name="Front. Microbiol.">
        <title>High frequency of phylogenetically diverse reductive dehalogenase-homologous genes in deep subseafloor sedimentary metagenomes.</title>
        <authorList>
            <person name="Kawai M."/>
            <person name="Futagami T."/>
            <person name="Toyoda A."/>
            <person name="Takaki Y."/>
            <person name="Nishi S."/>
            <person name="Hori S."/>
            <person name="Arai W."/>
            <person name="Tsubouchi T."/>
            <person name="Morono Y."/>
            <person name="Uchiyama I."/>
            <person name="Ito T."/>
            <person name="Fujiyama A."/>
            <person name="Inagaki F."/>
            <person name="Takami H."/>
        </authorList>
    </citation>
    <scope>NUCLEOTIDE SEQUENCE</scope>
    <source>
        <strain evidence="1">Expedition CK06-06</strain>
    </source>
</reference>
<comment type="caution">
    <text evidence="1">The sequence shown here is derived from an EMBL/GenBank/DDBJ whole genome shotgun (WGS) entry which is preliminary data.</text>
</comment>
<dbReference type="AlphaFoldDB" id="X0YGE3"/>
<accession>X0YGE3</accession>
<name>X0YGE3_9ZZZZ</name>
<proteinExistence type="predicted"/>
<dbReference type="EMBL" id="BART01008538">
    <property type="protein sequence ID" value="GAG54945.1"/>
    <property type="molecule type" value="Genomic_DNA"/>
</dbReference>